<feature type="signal peptide" evidence="2">
    <location>
        <begin position="1"/>
        <end position="25"/>
    </location>
</feature>
<evidence type="ECO:0000256" key="1">
    <source>
        <dbReference type="SAM" id="MobiDB-lite"/>
    </source>
</evidence>
<reference evidence="5" key="1">
    <citation type="submission" date="2022-08" db="EMBL/GenBank/DDBJ databases">
        <title>Mycobacterium kiyosense sp. nov., scotochromogenic slow-glowing species isolated from respiratory specimens.</title>
        <authorList>
            <person name="Fukano H."/>
            <person name="Kazumi Y."/>
            <person name="Sakagami N."/>
            <person name="Ato M."/>
            <person name="Mitarai S."/>
            <person name="Hoshino Y."/>
        </authorList>
    </citation>
    <scope>NUCLEOTIDE SEQUENCE</scope>
    <source>
        <strain evidence="5">1413</strain>
        <strain evidence="4">SRL2020-028</strain>
    </source>
</reference>
<feature type="compositionally biased region" description="Low complexity" evidence="1">
    <location>
        <begin position="118"/>
        <end position="134"/>
    </location>
</feature>
<evidence type="ECO:0000259" key="3">
    <source>
        <dbReference type="Pfam" id="PF03713"/>
    </source>
</evidence>
<gene>
    <name evidence="5" type="ORF">Mkiyose1413_04340</name>
    <name evidence="4" type="ORF">SRL2020028_00030</name>
</gene>
<dbReference type="EMBL" id="BRZI01000002">
    <property type="protein sequence ID" value="GLD28551.1"/>
    <property type="molecule type" value="Genomic_DNA"/>
</dbReference>
<keyword evidence="5" id="KW-0449">Lipoprotein</keyword>
<evidence type="ECO:0000313" key="6">
    <source>
        <dbReference type="Proteomes" id="UP001064782"/>
    </source>
</evidence>
<feature type="chain" id="PRO_5040239285" evidence="2">
    <location>
        <begin position="26"/>
        <end position="202"/>
    </location>
</feature>
<evidence type="ECO:0000313" key="4">
    <source>
        <dbReference type="EMBL" id="GLB80747.1"/>
    </source>
</evidence>
<organism evidence="5 6">
    <name type="scientific">Mycobacterium kiyosense</name>
    <dbReference type="NCBI Taxonomy" id="2871094"/>
    <lineage>
        <taxon>Bacteria</taxon>
        <taxon>Bacillati</taxon>
        <taxon>Actinomycetota</taxon>
        <taxon>Actinomycetes</taxon>
        <taxon>Mycobacteriales</taxon>
        <taxon>Mycobacteriaceae</taxon>
        <taxon>Mycobacterium</taxon>
    </lineage>
</organism>
<accession>A0A9P3Q0E5</accession>
<dbReference type="Gene3D" id="1.20.1260.10">
    <property type="match status" value="1"/>
</dbReference>
<dbReference type="Proteomes" id="UP001064782">
    <property type="component" value="Unassembled WGS sequence"/>
</dbReference>
<sequence>MPPLSARIAITVTACCLAMSPAACNSSHSGDHAHSSRSDDKPVITGEPAAYNAADIAFAHNATAREEQAISMSRLVPEHSNNSDVIAFAAKTESALQLDTQVLKALRAQWKESQDNQTGSSAAPATPADPSANPTVAKLDSLHGSDFDTLWLKSMIELFQGTIDLANAEVTGGKNVDAVSLARQIVTARQADVGQMRQLLAG</sequence>
<keyword evidence="6" id="KW-1185">Reference proteome</keyword>
<dbReference type="EMBL" id="BRXE01000001">
    <property type="protein sequence ID" value="GLB80747.1"/>
    <property type="molecule type" value="Genomic_DNA"/>
</dbReference>
<dbReference type="GeneID" id="83627062"/>
<dbReference type="InterPro" id="IPR012347">
    <property type="entry name" value="Ferritin-like"/>
</dbReference>
<evidence type="ECO:0000256" key="2">
    <source>
        <dbReference type="SAM" id="SignalP"/>
    </source>
</evidence>
<feature type="region of interest" description="Disordered" evidence="1">
    <location>
        <begin position="26"/>
        <end position="45"/>
    </location>
</feature>
<dbReference type="InterPro" id="IPR005183">
    <property type="entry name" value="DUF305_CopM-like"/>
</dbReference>
<dbReference type="AlphaFoldDB" id="A0A9P3Q0E5"/>
<feature type="compositionally biased region" description="Basic and acidic residues" evidence="1">
    <location>
        <begin position="29"/>
        <end position="42"/>
    </location>
</feature>
<dbReference type="Pfam" id="PF03713">
    <property type="entry name" value="DUF305"/>
    <property type="match status" value="1"/>
</dbReference>
<feature type="region of interest" description="Disordered" evidence="1">
    <location>
        <begin position="110"/>
        <end position="134"/>
    </location>
</feature>
<proteinExistence type="predicted"/>
<name>A0A9P3Q0E5_9MYCO</name>
<dbReference type="RefSeq" id="WP_236977447.1">
    <property type="nucleotide sequence ID" value="NZ_BRXE01000001.1"/>
</dbReference>
<protein>
    <submittedName>
        <fullName evidence="5">Lipoprotein</fullName>
    </submittedName>
</protein>
<evidence type="ECO:0000313" key="5">
    <source>
        <dbReference type="EMBL" id="GLD28551.1"/>
    </source>
</evidence>
<dbReference type="Proteomes" id="UP001165663">
    <property type="component" value="Unassembled WGS sequence"/>
</dbReference>
<dbReference type="PANTHER" id="PTHR36933">
    <property type="entry name" value="SLL0788 PROTEIN"/>
    <property type="match status" value="1"/>
</dbReference>
<comment type="caution">
    <text evidence="5">The sequence shown here is derived from an EMBL/GenBank/DDBJ whole genome shotgun (WGS) entry which is preliminary data.</text>
</comment>
<dbReference type="PANTHER" id="PTHR36933:SF1">
    <property type="entry name" value="SLL0788 PROTEIN"/>
    <property type="match status" value="1"/>
</dbReference>
<keyword evidence="2" id="KW-0732">Signal</keyword>
<feature type="domain" description="DUF305" evidence="3">
    <location>
        <begin position="55"/>
        <end position="200"/>
    </location>
</feature>